<keyword evidence="4" id="KW-1185">Reference proteome</keyword>
<sequence length="325" mass="36105">MQKSLKSLLVVFLLAACTPHMEGAGAPHAVADITKDHFLMHDEAKLPLRIWPAKGEKKAILLGVHGFNDYGNFLNPDAPEHFTQNGIELITYDQRGFGQAPHRGMWAGTQTLKNDLAKIIHLIHARNEDLPLFVLGESMGGAIVMNTLASVKPLPVEGIILSAPAVWGMRIWPWYQKAGLYLISHTLPWLKLSGGGIVQPTDHLENWKNWSRDPLVIRGTRVDAIFGVSQAMEAALESAPHIQTPTLVLYGAKDEVIPKNATKAMLGLMQHTPKLAYYPEGWHWLPRDINAPIVWKDIVSWIKARNKALPSQADINAFERLAQSD</sequence>
<dbReference type="RefSeq" id="WP_069186171.1">
    <property type="nucleotide sequence ID" value="NZ_FLYE01000002.1"/>
</dbReference>
<dbReference type="STRING" id="1867952.MTBPR1_100098"/>
<feature type="chain" id="PRO_5008680656" evidence="1">
    <location>
        <begin position="23"/>
        <end position="325"/>
    </location>
</feature>
<dbReference type="PROSITE" id="PS51257">
    <property type="entry name" value="PROKAR_LIPOPROTEIN"/>
    <property type="match status" value="1"/>
</dbReference>
<accession>A0A1C3RDT5</accession>
<dbReference type="Pfam" id="PF12146">
    <property type="entry name" value="Hydrolase_4"/>
    <property type="match status" value="1"/>
</dbReference>
<dbReference type="SUPFAM" id="SSF53474">
    <property type="entry name" value="alpha/beta-Hydrolases"/>
    <property type="match status" value="1"/>
</dbReference>
<dbReference type="Gene3D" id="3.40.50.1820">
    <property type="entry name" value="alpha/beta hydrolase"/>
    <property type="match status" value="1"/>
</dbReference>
<proteinExistence type="predicted"/>
<dbReference type="EMBL" id="FLYE01000002">
    <property type="protein sequence ID" value="SCA55457.1"/>
    <property type="molecule type" value="Genomic_DNA"/>
</dbReference>
<keyword evidence="1" id="KW-0732">Signal</keyword>
<dbReference type="InterPro" id="IPR000073">
    <property type="entry name" value="AB_hydrolase_1"/>
</dbReference>
<gene>
    <name evidence="3" type="ORF">MTBPR1_100098</name>
</gene>
<dbReference type="PANTHER" id="PTHR11614">
    <property type="entry name" value="PHOSPHOLIPASE-RELATED"/>
    <property type="match status" value="1"/>
</dbReference>
<dbReference type="InterPro" id="IPR051044">
    <property type="entry name" value="MAG_DAG_Lipase"/>
</dbReference>
<dbReference type="InterPro" id="IPR029058">
    <property type="entry name" value="AB_hydrolase_fold"/>
</dbReference>
<dbReference type="Proteomes" id="UP000231658">
    <property type="component" value="Unassembled WGS sequence"/>
</dbReference>
<dbReference type="OrthoDB" id="9806902at2"/>
<reference evidence="3 4" key="1">
    <citation type="submission" date="2016-07" db="EMBL/GenBank/DDBJ databases">
        <authorList>
            <person name="Lefevre C.T."/>
        </authorList>
    </citation>
    <scope>NUCLEOTIDE SEQUENCE [LARGE SCALE GENOMIC DNA]</scope>
    <source>
        <strain evidence="3">PR1</strain>
    </source>
</reference>
<evidence type="ECO:0000256" key="1">
    <source>
        <dbReference type="SAM" id="SignalP"/>
    </source>
</evidence>
<feature type="domain" description="Serine aminopeptidase S33" evidence="2">
    <location>
        <begin position="56"/>
        <end position="288"/>
    </location>
</feature>
<dbReference type="InterPro" id="IPR022742">
    <property type="entry name" value="Hydrolase_4"/>
</dbReference>
<dbReference type="PRINTS" id="PR00111">
    <property type="entry name" value="ABHYDROLASE"/>
</dbReference>
<evidence type="ECO:0000259" key="2">
    <source>
        <dbReference type="Pfam" id="PF12146"/>
    </source>
</evidence>
<organism evidence="3 4">
    <name type="scientific">Candidatus Terasakiella magnetica</name>
    <dbReference type="NCBI Taxonomy" id="1867952"/>
    <lineage>
        <taxon>Bacteria</taxon>
        <taxon>Pseudomonadati</taxon>
        <taxon>Pseudomonadota</taxon>
        <taxon>Alphaproteobacteria</taxon>
        <taxon>Rhodospirillales</taxon>
        <taxon>Terasakiellaceae</taxon>
        <taxon>Terasakiella</taxon>
    </lineage>
</organism>
<name>A0A1C3RDT5_9PROT</name>
<dbReference type="AlphaFoldDB" id="A0A1C3RDT5"/>
<evidence type="ECO:0000313" key="3">
    <source>
        <dbReference type="EMBL" id="SCA55457.1"/>
    </source>
</evidence>
<evidence type="ECO:0000313" key="4">
    <source>
        <dbReference type="Proteomes" id="UP000231658"/>
    </source>
</evidence>
<feature type="signal peptide" evidence="1">
    <location>
        <begin position="1"/>
        <end position="22"/>
    </location>
</feature>
<protein>
    <submittedName>
        <fullName evidence="3">Lysophospholipase</fullName>
    </submittedName>
</protein>